<evidence type="ECO:0000256" key="6">
    <source>
        <dbReference type="SAM" id="MobiDB-lite"/>
    </source>
</evidence>
<reference evidence="7" key="1">
    <citation type="submission" date="2018-10" db="EMBL/GenBank/DDBJ databases">
        <title>Population genomic analysis revealed the cold adaptation of white poplar.</title>
        <authorList>
            <person name="Liu Y.-J."/>
        </authorList>
    </citation>
    <scope>NUCLEOTIDE SEQUENCE [LARGE SCALE GENOMIC DNA]</scope>
    <source>
        <strain evidence="7">PAL-ZL1</strain>
    </source>
</reference>
<dbReference type="PANTHER" id="PTHR46408">
    <property type="entry name" value="BASIC LEUCINE ZIPPER 63"/>
    <property type="match status" value="1"/>
</dbReference>
<dbReference type="EMBL" id="RCHU01000016">
    <property type="protein sequence ID" value="TKS17961.1"/>
    <property type="molecule type" value="Genomic_DNA"/>
</dbReference>
<evidence type="ECO:0000313" key="7">
    <source>
        <dbReference type="EMBL" id="TKS17961.1"/>
    </source>
</evidence>
<keyword evidence="5" id="KW-0539">Nucleus</keyword>
<keyword evidence="4" id="KW-0804">Transcription</keyword>
<evidence type="ECO:0000256" key="1">
    <source>
        <dbReference type="ARBA" id="ARBA00007163"/>
    </source>
</evidence>
<feature type="region of interest" description="Disordered" evidence="6">
    <location>
        <begin position="47"/>
        <end position="80"/>
    </location>
</feature>
<keyword evidence="3" id="KW-0238">DNA-binding</keyword>
<accession>A0A4U5R3W8</accession>
<evidence type="ECO:0000256" key="5">
    <source>
        <dbReference type="ARBA" id="ARBA00023242"/>
    </source>
</evidence>
<keyword evidence="2" id="KW-0805">Transcription regulation</keyword>
<organism evidence="7">
    <name type="scientific">Populus alba</name>
    <name type="common">White poplar</name>
    <dbReference type="NCBI Taxonomy" id="43335"/>
    <lineage>
        <taxon>Eukaryota</taxon>
        <taxon>Viridiplantae</taxon>
        <taxon>Streptophyta</taxon>
        <taxon>Embryophyta</taxon>
        <taxon>Tracheophyta</taxon>
        <taxon>Spermatophyta</taxon>
        <taxon>Magnoliopsida</taxon>
        <taxon>eudicotyledons</taxon>
        <taxon>Gunneridae</taxon>
        <taxon>Pentapetalae</taxon>
        <taxon>rosids</taxon>
        <taxon>fabids</taxon>
        <taxon>Malpighiales</taxon>
        <taxon>Salicaceae</taxon>
        <taxon>Saliceae</taxon>
        <taxon>Populus</taxon>
    </lineage>
</organism>
<feature type="region of interest" description="Disordered" evidence="6">
    <location>
        <begin position="1"/>
        <end position="33"/>
    </location>
</feature>
<comment type="similarity">
    <text evidence="1">Belongs to the bZIP family.</text>
</comment>
<sequence>MNSVFSVDDFSDPFWLSPPPPSSSTDPKMNRSESEWAFENFLKEMASVPSSASETHTAAPSVLSQSSTSSIPPDNGEDEVVEITKHPIHHHHHHTNIQFLTHIRNRWIAI</sequence>
<dbReference type="GO" id="GO:0003677">
    <property type="term" value="F:DNA binding"/>
    <property type="evidence" value="ECO:0007669"/>
    <property type="project" value="UniProtKB-KW"/>
</dbReference>
<proteinExistence type="inferred from homology"/>
<evidence type="ECO:0000256" key="4">
    <source>
        <dbReference type="ARBA" id="ARBA00023163"/>
    </source>
</evidence>
<dbReference type="AlphaFoldDB" id="A0A4U5R3W8"/>
<protein>
    <submittedName>
        <fullName evidence="7">Uncharacterized protein</fullName>
    </submittedName>
</protein>
<evidence type="ECO:0000256" key="2">
    <source>
        <dbReference type="ARBA" id="ARBA00023015"/>
    </source>
</evidence>
<evidence type="ECO:0000256" key="3">
    <source>
        <dbReference type="ARBA" id="ARBA00023125"/>
    </source>
</evidence>
<feature type="compositionally biased region" description="Polar residues" evidence="6">
    <location>
        <begin position="48"/>
        <end position="72"/>
    </location>
</feature>
<dbReference type="STRING" id="43335.A0A4U5R3W8"/>
<dbReference type="PANTHER" id="PTHR46408:SF5">
    <property type="entry name" value="BASIC LEUCINE ZIPPER 10"/>
    <property type="match status" value="1"/>
</dbReference>
<comment type="caution">
    <text evidence="7">The sequence shown here is derived from an EMBL/GenBank/DDBJ whole genome shotgun (WGS) entry which is preliminary data.</text>
</comment>
<gene>
    <name evidence="7" type="ORF">D5086_0000008100</name>
</gene>
<name>A0A4U5R3W8_POPAL</name>